<protein>
    <submittedName>
        <fullName evidence="1">Uncharacterized protein</fullName>
    </submittedName>
</protein>
<comment type="caution">
    <text evidence="1">The sequence shown here is derived from an EMBL/GenBank/DDBJ whole genome shotgun (WGS) entry which is preliminary data.</text>
</comment>
<feature type="non-terminal residue" evidence="1">
    <location>
        <position position="56"/>
    </location>
</feature>
<dbReference type="Proteomes" id="UP000003027">
    <property type="component" value="Unassembled WGS sequence"/>
</dbReference>
<gene>
    <name evidence="1" type="ORF">ymoll0001_41360</name>
</gene>
<keyword evidence="2" id="KW-1185">Reference proteome</keyword>
<organism evidence="1 2">
    <name type="scientific">Yersinia mollaretii (strain ATCC 43969 / DSM 18520 / CIP 103324 / CNY 7263 / WAIP 204)</name>
    <dbReference type="NCBI Taxonomy" id="349967"/>
    <lineage>
        <taxon>Bacteria</taxon>
        <taxon>Pseudomonadati</taxon>
        <taxon>Pseudomonadota</taxon>
        <taxon>Gammaproteobacteria</taxon>
        <taxon>Enterobacterales</taxon>
        <taxon>Yersiniaceae</taxon>
        <taxon>Yersinia</taxon>
    </lineage>
</organism>
<name>A0ABP2E7X1_YERMW</name>
<evidence type="ECO:0000313" key="1">
    <source>
        <dbReference type="EMBL" id="EEQ08577.1"/>
    </source>
</evidence>
<evidence type="ECO:0000313" key="2">
    <source>
        <dbReference type="Proteomes" id="UP000003027"/>
    </source>
</evidence>
<reference evidence="1" key="1">
    <citation type="submission" date="2008-12" db="EMBL/GenBank/DDBJ databases">
        <title>Annotation of the Yersinia mollaretii ATCC 43969 genome.</title>
        <authorList>
            <person name="Read T.D."/>
            <person name="Akmal A."/>
            <person name="Bishop-Lilly K."/>
            <person name="Chen P.E."/>
            <person name="Cook C."/>
            <person name="Kiley M.P."/>
            <person name="Lentz S."/>
            <person name="Mateczun A."/>
            <person name="Nagarajan N."/>
            <person name="Nolan N."/>
            <person name="Osborne B.I."/>
            <person name="Pop M."/>
            <person name="Sozhamannan S."/>
            <person name="Stewart A.C."/>
            <person name="Sulakvelidze A."/>
            <person name="Thomason B."/>
            <person name="Willner K."/>
            <person name="Zwick M.E."/>
        </authorList>
    </citation>
    <scope>NUCLEOTIDE SEQUENCE [LARGE SCALE GENOMIC DNA]</scope>
    <source>
        <strain evidence="1">ATCC 43969</strain>
    </source>
</reference>
<sequence>MEFKVPNGTTLLPMQVLYRSDICKSKSYNSSNEAYEVRGYNGFKQAFSQQGNSNIW</sequence>
<accession>A0ABP2E7X1</accession>
<dbReference type="EMBL" id="AALD02000125">
    <property type="protein sequence ID" value="EEQ08577.1"/>
    <property type="molecule type" value="Genomic_DNA"/>
</dbReference>
<proteinExistence type="predicted"/>